<feature type="compositionally biased region" description="Basic residues" evidence="1">
    <location>
        <begin position="66"/>
        <end position="76"/>
    </location>
</feature>
<keyword evidence="3" id="KW-1185">Reference proteome</keyword>
<accession>Q0RGP4</accession>
<sequence>MTAQANVSRACMNDEWTGSVAALVLVGRTEAPDAASAASVWAPLCPSRRSVPSPPPHRAGRESARHLPKPRRPHAQ</sequence>
<dbReference type="EMBL" id="CT573213">
    <property type="protein sequence ID" value="CAJ63342.1"/>
    <property type="molecule type" value="Genomic_DNA"/>
</dbReference>
<dbReference type="AlphaFoldDB" id="Q0RGP4"/>
<dbReference type="Proteomes" id="UP000000657">
    <property type="component" value="Chromosome"/>
</dbReference>
<evidence type="ECO:0000256" key="1">
    <source>
        <dbReference type="SAM" id="MobiDB-lite"/>
    </source>
</evidence>
<dbReference type="HOGENOM" id="CLU_2649195_0_0_11"/>
<reference evidence="2 3" key="1">
    <citation type="journal article" date="2007" name="Genome Res.">
        <title>Genome characteristics of facultatively symbiotic Frankia sp. strains reflect host range and host plant biogeography.</title>
        <authorList>
            <person name="Normand P."/>
            <person name="Lapierre P."/>
            <person name="Tisa L.S."/>
            <person name="Gogarten J.P."/>
            <person name="Alloisio N."/>
            <person name="Bagnarol E."/>
            <person name="Bassi C.A."/>
            <person name="Berry A.M."/>
            <person name="Bickhart D.M."/>
            <person name="Choisne N."/>
            <person name="Couloux A."/>
            <person name="Cournoyer B."/>
            <person name="Cruveiller S."/>
            <person name="Daubin V."/>
            <person name="Demange N."/>
            <person name="Francino M.P."/>
            <person name="Goltsman E."/>
            <person name="Huang Y."/>
            <person name="Kopp O.R."/>
            <person name="Labarre L."/>
            <person name="Lapidus A."/>
            <person name="Lavire C."/>
            <person name="Marechal J."/>
            <person name="Martinez M."/>
            <person name="Mastronunzio J.E."/>
            <person name="Mullin B.C."/>
            <person name="Niemann J."/>
            <person name="Pujic P."/>
            <person name="Rawnsley T."/>
            <person name="Rouy Z."/>
            <person name="Schenowitz C."/>
            <person name="Sellstedt A."/>
            <person name="Tavares F."/>
            <person name="Tomkins J.P."/>
            <person name="Vallenet D."/>
            <person name="Valverde C."/>
            <person name="Wall L.G."/>
            <person name="Wang Y."/>
            <person name="Medigue C."/>
            <person name="Benson D.R."/>
        </authorList>
    </citation>
    <scope>NUCLEOTIDE SEQUENCE [LARGE SCALE GENOMIC DNA]</scope>
    <source>
        <strain evidence="3">DSM 45986 / CECT 9034 / ACN14a</strain>
    </source>
</reference>
<evidence type="ECO:0000313" key="3">
    <source>
        <dbReference type="Proteomes" id="UP000000657"/>
    </source>
</evidence>
<name>Q0RGP4_FRAAA</name>
<gene>
    <name evidence="2" type="ordered locus">FRAAL4700</name>
</gene>
<organism evidence="2 3">
    <name type="scientific">Frankia alni (strain DSM 45986 / CECT 9034 / ACN14a)</name>
    <dbReference type="NCBI Taxonomy" id="326424"/>
    <lineage>
        <taxon>Bacteria</taxon>
        <taxon>Bacillati</taxon>
        <taxon>Actinomycetota</taxon>
        <taxon>Actinomycetes</taxon>
        <taxon>Frankiales</taxon>
        <taxon>Frankiaceae</taxon>
        <taxon>Frankia</taxon>
    </lineage>
</organism>
<feature type="region of interest" description="Disordered" evidence="1">
    <location>
        <begin position="45"/>
        <end position="76"/>
    </location>
</feature>
<dbReference type="KEGG" id="fal:FRAAL4700"/>
<proteinExistence type="predicted"/>
<evidence type="ECO:0000313" key="2">
    <source>
        <dbReference type="EMBL" id="CAJ63342.1"/>
    </source>
</evidence>
<dbReference type="STRING" id="326424.FRAAL4700"/>
<protein>
    <submittedName>
        <fullName evidence="2">Uncharacterized protein</fullName>
    </submittedName>
</protein>